<organism evidence="5 6">
    <name type="scientific">Canna indica</name>
    <name type="common">Indian-shot</name>
    <dbReference type="NCBI Taxonomy" id="4628"/>
    <lineage>
        <taxon>Eukaryota</taxon>
        <taxon>Viridiplantae</taxon>
        <taxon>Streptophyta</taxon>
        <taxon>Embryophyta</taxon>
        <taxon>Tracheophyta</taxon>
        <taxon>Spermatophyta</taxon>
        <taxon>Magnoliopsida</taxon>
        <taxon>Liliopsida</taxon>
        <taxon>Zingiberales</taxon>
        <taxon>Cannaceae</taxon>
        <taxon>Canna</taxon>
    </lineage>
</organism>
<dbReference type="CDD" id="cd03784">
    <property type="entry name" value="GT1_Gtf-like"/>
    <property type="match status" value="1"/>
</dbReference>
<name>A0AAQ3Q7K1_9LILI</name>
<dbReference type="PANTHER" id="PTHR11926:SF1392">
    <property type="entry name" value="GLYCOSYLTRANSFERASE"/>
    <property type="match status" value="1"/>
</dbReference>
<evidence type="ECO:0000256" key="2">
    <source>
        <dbReference type="ARBA" id="ARBA00022679"/>
    </source>
</evidence>
<dbReference type="FunFam" id="3.40.50.2000:FF:000040">
    <property type="entry name" value="UDP-glycosyltransferase 76C1"/>
    <property type="match status" value="1"/>
</dbReference>
<dbReference type="AlphaFoldDB" id="A0AAQ3Q7K1"/>
<dbReference type="GO" id="GO:0080043">
    <property type="term" value="F:quercetin 3-O-glucosyltransferase activity"/>
    <property type="evidence" value="ECO:0007669"/>
    <property type="project" value="TreeGrafter"/>
</dbReference>
<dbReference type="GO" id="GO:0080044">
    <property type="term" value="F:quercetin 7-O-glucosyltransferase activity"/>
    <property type="evidence" value="ECO:0007669"/>
    <property type="project" value="TreeGrafter"/>
</dbReference>
<evidence type="ECO:0000313" key="6">
    <source>
        <dbReference type="Proteomes" id="UP001327560"/>
    </source>
</evidence>
<sequence>MAFIRCAEEMEAHVLVFPFPLLGHVNCMLKLAELFSLAGLHVTFLNTHHNHRLLARNSGAYARLLRRPTLRFLSITDGFEDDRSRSASRLLDLVASLQTNSASPFKDLLLDLRRDGGVGRPALTCVIADGLMSFLMDVANELGIPAIFFRTVSACSIWSYFCVPNLLQNGELPFPENCNLDEIIRGVPGMEGFLRRRDLSIFLREAKDASDPALQLVSAATADMVKARALIVNTFESLEPSMLSHIRSRCPVTYSIGPLHALLRTYYRLRSPNSCEEDDTQEKGSAIFWEEDRSCIRWLDAQPKRSVVYVSFGSLTVMSKQDFHEFWHGLVNSGQRFLWVVRRDLVNENEQSKEGGSSAVTELMKATRERGCLVEWAPQEEVLEHPAVGCFLTHSGWNSTLESLVAGVPMLCWPFFADQQINSRFVEAVWKVGMDMKDVHDRESMERMVREMMEGRRAEELRRSAAEMAEMARKSVSAEGGSSFVALEKLIKDMRSLSSEQ</sequence>
<dbReference type="Pfam" id="PF00201">
    <property type="entry name" value="UDPGT"/>
    <property type="match status" value="1"/>
</dbReference>
<evidence type="ECO:0000313" key="5">
    <source>
        <dbReference type="EMBL" id="WOL02001.1"/>
    </source>
</evidence>
<keyword evidence="2 3" id="KW-0808">Transferase</keyword>
<reference evidence="5 6" key="1">
    <citation type="submission" date="2023-10" db="EMBL/GenBank/DDBJ databases">
        <title>Chromosome-scale genome assembly provides insights into flower coloration mechanisms of Canna indica.</title>
        <authorList>
            <person name="Li C."/>
        </authorList>
    </citation>
    <scope>NUCLEOTIDE SEQUENCE [LARGE SCALE GENOMIC DNA]</scope>
    <source>
        <tissue evidence="5">Flower</tissue>
    </source>
</reference>
<dbReference type="PANTHER" id="PTHR11926">
    <property type="entry name" value="GLUCOSYL/GLUCURONOSYL TRANSFERASES"/>
    <property type="match status" value="1"/>
</dbReference>
<proteinExistence type="inferred from homology"/>
<dbReference type="Proteomes" id="UP001327560">
    <property type="component" value="Chromosome 3"/>
</dbReference>
<keyword evidence="3" id="KW-0328">Glycosyltransferase</keyword>
<dbReference type="InterPro" id="IPR002213">
    <property type="entry name" value="UDP_glucos_trans"/>
</dbReference>
<protein>
    <recommendedName>
        <fullName evidence="4">Glycosyltransferase</fullName>
        <ecNumber evidence="4">2.4.1.-</ecNumber>
    </recommendedName>
</protein>
<dbReference type="EMBL" id="CP136892">
    <property type="protein sequence ID" value="WOL02001.1"/>
    <property type="molecule type" value="Genomic_DNA"/>
</dbReference>
<dbReference type="PROSITE" id="PS00375">
    <property type="entry name" value="UDPGT"/>
    <property type="match status" value="1"/>
</dbReference>
<evidence type="ECO:0000256" key="3">
    <source>
        <dbReference type="RuleBase" id="RU003718"/>
    </source>
</evidence>
<keyword evidence="6" id="KW-1185">Reference proteome</keyword>
<evidence type="ECO:0000256" key="1">
    <source>
        <dbReference type="ARBA" id="ARBA00009995"/>
    </source>
</evidence>
<evidence type="ECO:0000256" key="4">
    <source>
        <dbReference type="RuleBase" id="RU362057"/>
    </source>
</evidence>
<dbReference type="EC" id="2.4.1.-" evidence="4"/>
<accession>A0AAQ3Q7K1</accession>
<gene>
    <name evidence="5" type="ORF">Cni_G10720</name>
</gene>
<comment type="similarity">
    <text evidence="1 3">Belongs to the UDP-glycosyltransferase family.</text>
</comment>
<dbReference type="InterPro" id="IPR035595">
    <property type="entry name" value="UDP_glycos_trans_CS"/>
</dbReference>
<dbReference type="SUPFAM" id="SSF53756">
    <property type="entry name" value="UDP-Glycosyltransferase/glycogen phosphorylase"/>
    <property type="match status" value="1"/>
</dbReference>
<dbReference type="Gene3D" id="3.40.50.2000">
    <property type="entry name" value="Glycogen Phosphorylase B"/>
    <property type="match status" value="2"/>
</dbReference>